<dbReference type="RefSeq" id="WP_095620156.1">
    <property type="nucleotide sequence ID" value="NZ_NSKB01000002.1"/>
</dbReference>
<dbReference type="EMBL" id="NSKB01000002">
    <property type="protein sequence ID" value="PAU78485.1"/>
    <property type="molecule type" value="Genomic_DNA"/>
</dbReference>
<comment type="caution">
    <text evidence="1">The sequence shown here is derived from an EMBL/GenBank/DDBJ whole genome shotgun (WGS) entry which is preliminary data.</text>
</comment>
<dbReference type="OrthoDB" id="62581at2"/>
<gene>
    <name evidence="1" type="ORF">CK498_07215</name>
</gene>
<evidence type="ECO:0008006" key="3">
    <source>
        <dbReference type="Google" id="ProtNLM"/>
    </source>
</evidence>
<keyword evidence="2" id="KW-1185">Reference proteome</keyword>
<protein>
    <recommendedName>
        <fullName evidence="3">N-acetyltransferase domain-containing protein</fullName>
    </recommendedName>
</protein>
<dbReference type="SUPFAM" id="SSF55729">
    <property type="entry name" value="Acyl-CoA N-acyltransferases (Nat)"/>
    <property type="match status" value="1"/>
</dbReference>
<evidence type="ECO:0000313" key="2">
    <source>
        <dbReference type="Proteomes" id="UP000217771"/>
    </source>
</evidence>
<evidence type="ECO:0000313" key="1">
    <source>
        <dbReference type="EMBL" id="PAU78485.1"/>
    </source>
</evidence>
<dbReference type="InterPro" id="IPR016181">
    <property type="entry name" value="Acyl_CoA_acyltransferase"/>
</dbReference>
<name>A0A2A2F1H2_9GAMM</name>
<organism evidence="1 2">
    <name type="scientific">Halomonas salipaludis</name>
    <dbReference type="NCBI Taxonomy" id="2032625"/>
    <lineage>
        <taxon>Bacteria</taxon>
        <taxon>Pseudomonadati</taxon>
        <taxon>Pseudomonadota</taxon>
        <taxon>Gammaproteobacteria</taxon>
        <taxon>Oceanospirillales</taxon>
        <taxon>Halomonadaceae</taxon>
        <taxon>Halomonas</taxon>
    </lineage>
</organism>
<dbReference type="AlphaFoldDB" id="A0A2A2F1H2"/>
<accession>A0A2A2F1H2</accession>
<dbReference type="Gene3D" id="3.40.630.30">
    <property type="match status" value="1"/>
</dbReference>
<reference evidence="1 2" key="1">
    <citation type="submission" date="2017-08" db="EMBL/GenBank/DDBJ databases">
        <title>Halomonas alkalisoli sp. nov., isolated from saline alkaline soil.</title>
        <authorList>
            <person name="Wang D."/>
            <person name="Zhang G."/>
        </authorList>
    </citation>
    <scope>NUCLEOTIDE SEQUENCE [LARGE SCALE GENOMIC DNA]</scope>
    <source>
        <strain evidence="1 2">WRN001</strain>
    </source>
</reference>
<dbReference type="Proteomes" id="UP000217771">
    <property type="component" value="Unassembled WGS sequence"/>
</dbReference>
<proteinExistence type="predicted"/>
<sequence>MSDTPDYLEIGDACCRLYREAPSWGGQRTAAIGEFRCADPAAGAALLSRAGEVLSREGFEALIGPMDGDTWHRYRLVTDSDGSPPFLLEPVSAPHDQQAFVASGFAPISTYVSTRARLDETVSIKPGRLDGITVRAWDGDDAERLLEALFDMSLSSFAANPFYKPISRQAFLALYRPILPAIDPRLLLFAHDADGLAGFLFGIPDLAEGDKPRTAIVKTYASRRRGVGRQLLDTFHHSAGDLGFTDVIHALMHENNQSLNSSRRYGAEVFRRYALMGRRLAE</sequence>